<evidence type="ECO:0000313" key="8">
    <source>
        <dbReference type="Ensembl" id="ENSATEP00000029068.3"/>
    </source>
</evidence>
<dbReference type="CDD" id="cd16635">
    <property type="entry name" value="mRING-HC-C3HC3D_PHRF1"/>
    <property type="match status" value="1"/>
</dbReference>
<feature type="compositionally biased region" description="Basic and acidic residues" evidence="5">
    <location>
        <begin position="1099"/>
        <end position="1122"/>
    </location>
</feature>
<protein>
    <recommendedName>
        <fullName evidence="10">PHD and ring finger domains 1</fullName>
    </recommendedName>
</protein>
<feature type="compositionally biased region" description="Basic and acidic residues" evidence="5">
    <location>
        <begin position="843"/>
        <end position="862"/>
    </location>
</feature>
<dbReference type="GeneTree" id="ENSGT00950000183205"/>
<accession>A0A3Q1JEZ5</accession>
<feature type="region of interest" description="Disordered" evidence="5">
    <location>
        <begin position="1557"/>
        <end position="1612"/>
    </location>
</feature>
<feature type="compositionally biased region" description="Basic residues" evidence="5">
    <location>
        <begin position="346"/>
        <end position="360"/>
    </location>
</feature>
<evidence type="ECO:0000256" key="3">
    <source>
        <dbReference type="ARBA" id="ARBA00022833"/>
    </source>
</evidence>
<feature type="compositionally biased region" description="Basic residues" evidence="5">
    <location>
        <begin position="1192"/>
        <end position="1205"/>
    </location>
</feature>
<evidence type="ECO:0000256" key="5">
    <source>
        <dbReference type="SAM" id="MobiDB-lite"/>
    </source>
</evidence>
<dbReference type="InterPro" id="IPR017907">
    <property type="entry name" value="Znf_RING_CS"/>
</dbReference>
<reference evidence="8" key="2">
    <citation type="submission" date="2025-08" db="UniProtKB">
        <authorList>
            <consortium name="Ensembl"/>
        </authorList>
    </citation>
    <scope>IDENTIFICATION</scope>
</reference>
<feature type="compositionally biased region" description="Low complexity" evidence="5">
    <location>
        <begin position="887"/>
        <end position="903"/>
    </location>
</feature>
<feature type="region of interest" description="Disordered" evidence="5">
    <location>
        <begin position="993"/>
        <end position="1340"/>
    </location>
</feature>
<evidence type="ECO:0000256" key="1">
    <source>
        <dbReference type="ARBA" id="ARBA00022723"/>
    </source>
</evidence>
<feature type="compositionally biased region" description="Basic and acidic residues" evidence="5">
    <location>
        <begin position="1327"/>
        <end position="1336"/>
    </location>
</feature>
<dbReference type="PROSITE" id="PS50016">
    <property type="entry name" value="ZF_PHD_2"/>
    <property type="match status" value="1"/>
</dbReference>
<feature type="region of interest" description="Disordered" evidence="5">
    <location>
        <begin position="1435"/>
        <end position="1522"/>
    </location>
</feature>
<sequence>MEDDDSQDELINRSNSHSKGKRPVLWPISDDSDDVEEESEEGESESGEEEDHLDGADDVEEEEEEEEEEEGGNDEEDAEEEEEDHKSVNGAFGGTSADLAGMSSDEDSDNCPICLNSFSSQPVATPENCEHFFCLDCILEWAKNANSCPVDRIAFNSIYLRKCYGGKVKKMITVQKPVKEGQEEMVTVDLEQTSCEVCGDSDREDRLLLCDGCDAGYHMECLTPPLDSVPVEEWFCPQCEAHNRRSRSSAEELSDAENLPSTAQSAISRSQPRATGPTRAIARTQQSERVRANVNRHRITQARTSQLAPTYLMRSTWLDETINAVVAGLNTSVYIRDFTPRIPSTQRRRTRKRKRIRRQKTSSAKGKTGKASSTGVRRRKRRVRKTKSRKKQMLQKTATPQGRIANQLGIVKDKKSSSIPTVYRPSENTLSSMRADIGAASLSIYGDPFDLDPFVDCEEDVQETHVTSLLEAKRRGISRSALRSHQPVARPVTASISRRGMDVPRSGGVVEAAPVPDLLGSILSGQSMLLMDSSDVVINRDGTLKATKPLMPSALKPEISKISSSGDASAQISPGMSPNLEDSFPSPHHNKDLTGFSNTSANRLFPQSSTCLPSFMSSANHTQSPTLTTHPSLLPSLQERPTSFLGHRETTDVEIPRASASSSNHPIPDLNSKIKEMASSQSELKKMATKPMWVDVSVLPRIPKIKRESTGSINNNTSQRGGNIINGSRGNRSNSATSSNGYGMPERGINSLAQDKSRQHSVDHQKGTAGGQSQRHRPDGAGSSSSFSSSFSSSSSTGYSASQPCYSSSSSAVSFRINPSGNSWHSRRLSIPSSSSSGCSMQEHWRKKEEEQRKRQLHKDKQMLLASRTMVNKEQESNNIYDPFNPTLSDSSSSDGETESSSLDRSSQRVTDKKKTSSLGNKDGPVQSKLELIQVKTETQEMEISQEEPKRDSTQETISQDVRCKEEYVKTYKESRLVDANVVKQTELCKIKIKKEPELEDVGESGRSGNTVPHSPDLLKTEKDALEEANGQNVGTSNIGSTSYKKGSSSPSSAPTNKKLKPETKSNTAMCSKSPSGGLGIKKKTSKSSKEQQPSSTEARQKEKERDKEQSFRQSNSKDRARSHSNSESSQSSSPERTRRKRQRSQSRSKDRRRSRSGSSSSSRDRSRRKKHKERNQERNDVRERDHERGQVSKKRPGQSRSRSRSRSESRERKHGQSSSKDRSRSRERRRDNTRLQQQYISPRDKAESRSKDKRKHRSRSGSRERRKDEGSSRSSQKTSGPCASSSKDTKHSQDKKKEKDTIRSCLKEESLGKGKRQLSSCTSTSKVEKEGKNLRTDSQVTTAEITKEMGVVKEIKKEKQPSLDIFEDSPITTSLKKEEGLKEDSIKTVMCEIKTETFEISLVKSEPGSPEMCSLPTVTSFSTLTTPVMVNSLQDALPQSQPGNMASAEPPDTGGLTVSVKQEVQQSSDSDDDFNIDVMLDNLDNVKSEHTEGNGASVKQEKDAEEGKSEGHQVSAIVGAKSKTQVKRVTWNIQEPEGPQPEKSASKLALYKLKLKQEGARRPSSTVQTSSQDITAAVSDSTTSSRVDSLHPEGLSATGQGEAEEGDLSRKDKQYLKKLHMQERAIEEVKLAIKPFYQRRDINKDEYKEILRKAVHKVCHSKSGEINPVKVGNLVKAYVDKYKHARKHKKGEDLGKAPEVQIEAMKTSDSP</sequence>
<dbReference type="Pfam" id="PF00628">
    <property type="entry name" value="PHD"/>
    <property type="match status" value="1"/>
</dbReference>
<feature type="compositionally biased region" description="Low complexity" evidence="5">
    <location>
        <begin position="1040"/>
        <end position="1056"/>
    </location>
</feature>
<dbReference type="Pfam" id="PF23030">
    <property type="entry name" value="SCAF11-like_C"/>
    <property type="match status" value="1"/>
</dbReference>
<dbReference type="InterPro" id="IPR019787">
    <property type="entry name" value="Znf_PHD-finger"/>
</dbReference>
<feature type="region of interest" description="Disordered" evidence="5">
    <location>
        <begin position="707"/>
        <end position="960"/>
    </location>
</feature>
<feature type="compositionally biased region" description="Low complexity" evidence="5">
    <location>
        <begin position="829"/>
        <end position="840"/>
    </location>
</feature>
<reference evidence="8" key="3">
    <citation type="submission" date="2025-09" db="UniProtKB">
        <authorList>
            <consortium name="Ensembl"/>
        </authorList>
    </citation>
    <scope>IDENTIFICATION</scope>
</reference>
<dbReference type="SUPFAM" id="SSF57903">
    <property type="entry name" value="FYVE/PHD zinc finger"/>
    <property type="match status" value="1"/>
</dbReference>
<dbReference type="GeneID" id="113165886"/>
<feature type="compositionally biased region" description="Low complexity" evidence="5">
    <location>
        <begin position="1459"/>
        <end position="1469"/>
    </location>
</feature>
<dbReference type="Ensembl" id="ENSATET00000029513.3">
    <property type="protein sequence ID" value="ENSATEP00000029068.3"/>
    <property type="gene ID" value="ENSATEG00000020053.3"/>
</dbReference>
<keyword evidence="1" id="KW-0479">Metal-binding</keyword>
<feature type="compositionally biased region" description="Basic and acidic residues" evidence="5">
    <location>
        <begin position="1175"/>
        <end position="1191"/>
    </location>
</feature>
<feature type="compositionally biased region" description="Polar residues" evidence="5">
    <location>
        <begin position="1030"/>
        <end position="1039"/>
    </location>
</feature>
<reference evidence="8" key="1">
    <citation type="submission" date="2021-04" db="EMBL/GenBank/DDBJ databases">
        <authorList>
            <consortium name="Wellcome Sanger Institute Data Sharing"/>
        </authorList>
    </citation>
    <scope>NUCLEOTIDE SEQUENCE [LARGE SCALE GENOMIC DNA]</scope>
</reference>
<feature type="compositionally biased region" description="Polar residues" evidence="5">
    <location>
        <begin position="710"/>
        <end position="719"/>
    </location>
</feature>
<dbReference type="Proteomes" id="UP000265040">
    <property type="component" value="Chromosome 6"/>
</dbReference>
<dbReference type="SMART" id="SM00184">
    <property type="entry name" value="RING"/>
    <property type="match status" value="2"/>
</dbReference>
<keyword evidence="2 4" id="KW-0863">Zinc-finger</keyword>
<feature type="region of interest" description="Disordered" evidence="5">
    <location>
        <begin position="247"/>
        <end position="297"/>
    </location>
</feature>
<dbReference type="InterPro" id="IPR001965">
    <property type="entry name" value="Znf_PHD"/>
</dbReference>
<feature type="compositionally biased region" description="Basic and acidic residues" evidence="5">
    <location>
        <begin position="906"/>
        <end position="915"/>
    </location>
</feature>
<evidence type="ECO:0000256" key="4">
    <source>
        <dbReference type="PROSITE-ProRule" id="PRU00175"/>
    </source>
</evidence>
<feature type="compositionally biased region" description="Basic residues" evidence="5">
    <location>
        <begin position="1252"/>
        <end position="1261"/>
    </location>
</feature>
<feature type="region of interest" description="Disordered" evidence="5">
    <location>
        <begin position="1687"/>
        <end position="1712"/>
    </location>
</feature>
<dbReference type="PROSITE" id="PS01359">
    <property type="entry name" value="ZF_PHD_1"/>
    <property type="match status" value="1"/>
</dbReference>
<dbReference type="InterPro" id="IPR019786">
    <property type="entry name" value="Zinc_finger_PHD-type_CS"/>
</dbReference>
<feature type="compositionally biased region" description="Polar residues" evidence="5">
    <location>
        <begin position="259"/>
        <end position="273"/>
    </location>
</feature>
<feature type="compositionally biased region" description="Low complexity" evidence="5">
    <location>
        <begin position="1124"/>
        <end position="1135"/>
    </location>
</feature>
<feature type="compositionally biased region" description="Basic and acidic residues" evidence="5">
    <location>
        <begin position="1500"/>
        <end position="1512"/>
    </location>
</feature>
<dbReference type="PROSITE" id="PS50089">
    <property type="entry name" value="ZF_RING_2"/>
    <property type="match status" value="1"/>
</dbReference>
<dbReference type="InterPro" id="IPR013083">
    <property type="entry name" value="Znf_RING/FYVE/PHD"/>
</dbReference>
<feature type="compositionally biased region" description="Low complexity" evidence="5">
    <location>
        <begin position="720"/>
        <end position="741"/>
    </location>
</feature>
<feature type="compositionally biased region" description="Basic and acidic residues" evidence="5">
    <location>
        <begin position="1017"/>
        <end position="1026"/>
    </location>
</feature>
<proteinExistence type="predicted"/>
<feature type="compositionally biased region" description="Low complexity" evidence="5">
    <location>
        <begin position="783"/>
        <end position="814"/>
    </location>
</feature>
<feature type="compositionally biased region" description="Polar residues" evidence="5">
    <location>
        <begin position="1277"/>
        <end position="1287"/>
    </location>
</feature>
<dbReference type="Gene3D" id="3.30.40.10">
    <property type="entry name" value="Zinc/RING finger domain, C3HC4 (zinc finger)"/>
    <property type="match status" value="2"/>
</dbReference>
<feature type="region of interest" description="Disordered" evidence="5">
    <location>
        <begin position="1"/>
        <end position="106"/>
    </location>
</feature>
<keyword evidence="3" id="KW-0862">Zinc</keyword>
<feature type="region of interest" description="Disordered" evidence="5">
    <location>
        <begin position="340"/>
        <end position="401"/>
    </location>
</feature>
<dbReference type="PANTHER" id="PTHR12618:SF20">
    <property type="entry name" value="PHD AND RING FINGER DOMAIN-CONTAINING PROTEIN 1"/>
    <property type="match status" value="1"/>
</dbReference>
<dbReference type="GO" id="GO:0008270">
    <property type="term" value="F:zinc ion binding"/>
    <property type="evidence" value="ECO:0007669"/>
    <property type="project" value="UniProtKB-KW"/>
</dbReference>
<dbReference type="SMART" id="SM00249">
    <property type="entry name" value="PHD"/>
    <property type="match status" value="1"/>
</dbReference>
<feature type="compositionally biased region" description="Basic and acidic residues" evidence="5">
    <location>
        <begin position="1262"/>
        <end position="1272"/>
    </location>
</feature>
<evidence type="ECO:0000313" key="9">
    <source>
        <dbReference type="Proteomes" id="UP000265040"/>
    </source>
</evidence>
<dbReference type="Pfam" id="PF13639">
    <property type="entry name" value="zf-RING_2"/>
    <property type="match status" value="1"/>
</dbReference>
<feature type="compositionally biased region" description="Low complexity" evidence="5">
    <location>
        <begin position="361"/>
        <end position="375"/>
    </location>
</feature>
<feature type="compositionally biased region" description="Basic residues" evidence="5">
    <location>
        <begin position="376"/>
        <end position="393"/>
    </location>
</feature>
<evidence type="ECO:0000259" key="6">
    <source>
        <dbReference type="PROSITE" id="PS50016"/>
    </source>
</evidence>
<feature type="domain" description="RING-type" evidence="7">
    <location>
        <begin position="111"/>
        <end position="152"/>
    </location>
</feature>
<feature type="compositionally biased region" description="Basic residues" evidence="5">
    <location>
        <begin position="1138"/>
        <end position="1156"/>
    </location>
</feature>
<dbReference type="CDD" id="cd15536">
    <property type="entry name" value="PHD_PHRF1"/>
    <property type="match status" value="1"/>
</dbReference>
<name>A0A3Q1JEZ5_ANATE</name>
<feature type="compositionally biased region" description="Basic and acidic residues" evidence="5">
    <location>
        <begin position="1220"/>
        <end position="1234"/>
    </location>
</feature>
<evidence type="ECO:0000256" key="2">
    <source>
        <dbReference type="ARBA" id="ARBA00022771"/>
    </source>
</evidence>
<keyword evidence="9" id="KW-1185">Reference proteome</keyword>
<feature type="domain" description="PHD-type" evidence="6">
    <location>
        <begin position="192"/>
        <end position="242"/>
    </location>
</feature>
<feature type="compositionally biased region" description="Polar residues" evidence="5">
    <location>
        <begin position="1065"/>
        <end position="1075"/>
    </location>
</feature>
<feature type="compositionally biased region" description="Acidic residues" evidence="5">
    <location>
        <begin position="30"/>
        <end position="83"/>
    </location>
</feature>
<feature type="compositionally biased region" description="Basic and acidic residues" evidence="5">
    <location>
        <begin position="755"/>
        <end position="766"/>
    </location>
</feature>
<dbReference type="SUPFAM" id="SSF57850">
    <property type="entry name" value="RING/U-box"/>
    <property type="match status" value="1"/>
</dbReference>
<dbReference type="InterPro" id="IPR011011">
    <property type="entry name" value="Znf_FYVE_PHD"/>
</dbReference>
<dbReference type="RefSeq" id="XP_026221464.1">
    <property type="nucleotide sequence ID" value="XM_026365679.1"/>
</dbReference>
<feature type="compositionally biased region" description="Polar residues" evidence="5">
    <location>
        <begin position="1435"/>
        <end position="1445"/>
    </location>
</feature>
<organism evidence="8 9">
    <name type="scientific">Anabas testudineus</name>
    <name type="common">Climbing perch</name>
    <name type="synonym">Anthias testudineus</name>
    <dbReference type="NCBI Taxonomy" id="64144"/>
    <lineage>
        <taxon>Eukaryota</taxon>
        <taxon>Metazoa</taxon>
        <taxon>Chordata</taxon>
        <taxon>Craniata</taxon>
        <taxon>Vertebrata</taxon>
        <taxon>Euteleostomi</taxon>
        <taxon>Actinopterygii</taxon>
        <taxon>Neopterygii</taxon>
        <taxon>Teleostei</taxon>
        <taxon>Neoteleostei</taxon>
        <taxon>Acanthomorphata</taxon>
        <taxon>Anabantaria</taxon>
        <taxon>Anabantiformes</taxon>
        <taxon>Anabantoidei</taxon>
        <taxon>Anabantidae</taxon>
        <taxon>Anabas</taxon>
    </lineage>
</organism>
<dbReference type="STRING" id="64144.ENSATEP00000029068"/>
<feature type="compositionally biased region" description="Low complexity" evidence="5">
    <location>
        <begin position="1577"/>
        <end position="1588"/>
    </location>
</feature>
<evidence type="ECO:0008006" key="10">
    <source>
        <dbReference type="Google" id="ProtNLM"/>
    </source>
</evidence>
<feature type="compositionally biased region" description="Polar residues" evidence="5">
    <location>
        <begin position="1564"/>
        <end position="1575"/>
    </location>
</feature>
<gene>
    <name evidence="8" type="primary">PHRF1</name>
</gene>
<feature type="compositionally biased region" description="Basic and acidic residues" evidence="5">
    <location>
        <begin position="1288"/>
        <end position="1313"/>
    </location>
</feature>
<dbReference type="InterPro" id="IPR057031">
    <property type="entry name" value="SFR19-like_C"/>
</dbReference>
<dbReference type="InParanoid" id="A0A3Q1JEZ5"/>
<dbReference type="PANTHER" id="PTHR12618">
    <property type="entry name" value="PHD AND RING FINGER DOMAIN-CONTAINING PROTEIN 1"/>
    <property type="match status" value="1"/>
</dbReference>
<dbReference type="InterPro" id="IPR047157">
    <property type="entry name" value="PHRF1/Atg35"/>
</dbReference>
<evidence type="ECO:0000259" key="7">
    <source>
        <dbReference type="PROSITE" id="PS50089"/>
    </source>
</evidence>
<dbReference type="InterPro" id="IPR001841">
    <property type="entry name" value="Znf_RING"/>
</dbReference>
<dbReference type="PROSITE" id="PS00518">
    <property type="entry name" value="ZF_RING_1"/>
    <property type="match status" value="1"/>
</dbReference>